<gene>
    <name evidence="1" type="ORF">BRAFLDRAFT_213140</name>
</gene>
<dbReference type="InterPro" id="IPR027267">
    <property type="entry name" value="AH/BAR_dom_sf"/>
</dbReference>
<accession>C3XSR0</accession>
<organism>
    <name type="scientific">Branchiostoma floridae</name>
    <name type="common">Florida lancelet</name>
    <name type="synonym">Amphioxus</name>
    <dbReference type="NCBI Taxonomy" id="7739"/>
    <lineage>
        <taxon>Eukaryota</taxon>
        <taxon>Metazoa</taxon>
        <taxon>Chordata</taxon>
        <taxon>Cephalochordata</taxon>
        <taxon>Leptocardii</taxon>
        <taxon>Amphioxiformes</taxon>
        <taxon>Branchiostomatidae</taxon>
        <taxon>Branchiostoma</taxon>
    </lineage>
</organism>
<reference evidence="1" key="1">
    <citation type="journal article" date="2008" name="Nature">
        <title>The amphioxus genome and the evolution of the chordate karyotype.</title>
        <authorList>
            <consortium name="US DOE Joint Genome Institute (JGI-PGF)"/>
            <person name="Putnam N.H."/>
            <person name="Butts T."/>
            <person name="Ferrier D.E.K."/>
            <person name="Furlong R.F."/>
            <person name="Hellsten U."/>
            <person name="Kawashima T."/>
            <person name="Robinson-Rechavi M."/>
            <person name="Shoguchi E."/>
            <person name="Terry A."/>
            <person name="Yu J.-K."/>
            <person name="Benito-Gutierrez E.L."/>
            <person name="Dubchak I."/>
            <person name="Garcia-Fernandez J."/>
            <person name="Gibson-Brown J.J."/>
            <person name="Grigoriev I.V."/>
            <person name="Horton A.C."/>
            <person name="de Jong P.J."/>
            <person name="Jurka J."/>
            <person name="Kapitonov V.V."/>
            <person name="Kohara Y."/>
            <person name="Kuroki Y."/>
            <person name="Lindquist E."/>
            <person name="Lucas S."/>
            <person name="Osoegawa K."/>
            <person name="Pennacchio L.A."/>
            <person name="Salamov A.A."/>
            <person name="Satou Y."/>
            <person name="Sauka-Spengler T."/>
            <person name="Schmutz J."/>
            <person name="Shin-I T."/>
            <person name="Toyoda A."/>
            <person name="Bronner-Fraser M."/>
            <person name="Fujiyama A."/>
            <person name="Holland L.Z."/>
            <person name="Holland P.W.H."/>
            <person name="Satoh N."/>
            <person name="Rokhsar D.S."/>
        </authorList>
    </citation>
    <scope>NUCLEOTIDE SEQUENCE [LARGE SCALE GENOMIC DNA]</scope>
    <source>
        <strain evidence="1">S238N-H82</strain>
        <tissue evidence="1">Testes</tissue>
    </source>
</reference>
<feature type="non-terminal residue" evidence="1">
    <location>
        <position position="1"/>
    </location>
</feature>
<proteinExistence type="predicted"/>
<dbReference type="EMBL" id="GG666459">
    <property type="protein sequence ID" value="EEN68981.1"/>
    <property type="molecule type" value="Genomic_DNA"/>
</dbReference>
<dbReference type="InParanoid" id="C3XSR0"/>
<dbReference type="Gene3D" id="1.20.1270.60">
    <property type="entry name" value="Arfaptin homology (AH) domain/BAR domain"/>
    <property type="match status" value="1"/>
</dbReference>
<feature type="non-terminal residue" evidence="1">
    <location>
        <position position="174"/>
    </location>
</feature>
<sequence>KTYFNKHFFLHGPVAEFSQRVAAIQEQNASQIQTVCETFRERNRAMRKDWHEYPDSLFECWDVLLEEVESDAQVSQELATSLVQNVSQPLGQLAESNRGQTRKMHRFRDAYETHIEKAEAELQRVRPCMALGHTIQFSHYLSVCHNLHNAYLLQLTAVNTFNQAFYTRALPEMV</sequence>
<dbReference type="STRING" id="7739.C3XSR0"/>
<evidence type="ECO:0000313" key="1">
    <source>
        <dbReference type="EMBL" id="EEN68981.1"/>
    </source>
</evidence>
<dbReference type="SUPFAM" id="SSF103657">
    <property type="entry name" value="BAR/IMD domain-like"/>
    <property type="match status" value="1"/>
</dbReference>
<name>C3XSR0_BRAFL</name>
<dbReference type="AlphaFoldDB" id="C3XSR0"/>
<protein>
    <submittedName>
        <fullName evidence="1">Uncharacterized protein</fullName>
    </submittedName>
</protein>